<proteinExistence type="predicted"/>
<dbReference type="InterPro" id="IPR003032">
    <property type="entry name" value="Ryanodine_rcpt"/>
</dbReference>
<name>A0A4Y9ERY1_9SPHN</name>
<dbReference type="EMBL" id="SIHO01000001">
    <property type="protein sequence ID" value="TFU06110.1"/>
    <property type="molecule type" value="Genomic_DNA"/>
</dbReference>
<evidence type="ECO:0000313" key="2">
    <source>
        <dbReference type="EMBL" id="TFU06110.1"/>
    </source>
</evidence>
<evidence type="ECO:0000313" key="3">
    <source>
        <dbReference type="Proteomes" id="UP000297737"/>
    </source>
</evidence>
<dbReference type="RefSeq" id="WP_135244834.1">
    <property type="nucleotide sequence ID" value="NZ_SIHO01000001.1"/>
</dbReference>
<sequence>MRRFLNLTVLLVVLAISSISFAIWGWSVQAHALELTTSDIFYRALGSITLLTFYEDASTFNHEWRIEIARWLGLATFSVIGAKALMLLLSKQLAEIGGRQRSGHLLIVGDHGVARWVAEAAGARRVLTTWITDSVAPEPPVPGVLVVERRWNADVAETFGADRARQCLVAFGDEARLIAAVRDLRQAAPKVPVVMNCADPWFAERMDELENISGVRIVSEAQLALRALHWTHPPFLVAKALGQQRIHAVMLGFGRGGEAAMTDLLLSSLVTYLGKPKLTIIDPRAREIEASLALRCPDLRGSVDIDVIDPGFSYDSRIVPRAALEAAHADVPITVVYVSLDNDQRSMAAAISMQALVRRAGWTIGPIFTRVSAHGALPDQGVEGEAGQSAGLVSFGSMYDFASGIGLFESDPDALPRQFHEAYRRGAPDHAAANMPWEDLREEHRESNRRLVMHLPAKLASSGFDLGQWIEAQRKPGNNDAESARLLTMPDFAADPKMLEALAELEHERWMMERRLGGWSPGNKRDNARRIHPDLRPYEDLSEHSKQFDREIIIAAAAALQSSYLERRASGGQA</sequence>
<feature type="domain" description="Ryanodine receptor Ryr" evidence="1">
    <location>
        <begin position="497"/>
        <end position="553"/>
    </location>
</feature>
<dbReference type="Gene3D" id="6.20.350.10">
    <property type="match status" value="1"/>
</dbReference>
<protein>
    <recommendedName>
        <fullName evidence="1">Ryanodine receptor Ryr domain-containing protein</fullName>
    </recommendedName>
</protein>
<comment type="caution">
    <text evidence="2">The sequence shown here is derived from an EMBL/GenBank/DDBJ whole genome shotgun (WGS) entry which is preliminary data.</text>
</comment>
<keyword evidence="3" id="KW-1185">Reference proteome</keyword>
<evidence type="ECO:0000259" key="1">
    <source>
        <dbReference type="Pfam" id="PF02026"/>
    </source>
</evidence>
<accession>A0A4Y9ERY1</accession>
<dbReference type="Proteomes" id="UP000297737">
    <property type="component" value="Unassembled WGS sequence"/>
</dbReference>
<dbReference type="Pfam" id="PF02026">
    <property type="entry name" value="RyR"/>
    <property type="match status" value="1"/>
</dbReference>
<gene>
    <name evidence="2" type="ORF">EUV02_03600</name>
</gene>
<organism evidence="2 3">
    <name type="scientific">Glacieibacterium arshaanense</name>
    <dbReference type="NCBI Taxonomy" id="2511025"/>
    <lineage>
        <taxon>Bacteria</taxon>
        <taxon>Pseudomonadati</taxon>
        <taxon>Pseudomonadota</taxon>
        <taxon>Alphaproteobacteria</taxon>
        <taxon>Sphingomonadales</taxon>
        <taxon>Sphingosinicellaceae</taxon>
        <taxon>Glacieibacterium</taxon>
    </lineage>
</organism>
<reference evidence="2 3" key="1">
    <citation type="submission" date="2019-02" db="EMBL/GenBank/DDBJ databases">
        <title>Polymorphobacter sp. isolated from the lake at the Tibet of China.</title>
        <authorList>
            <person name="Li A."/>
        </authorList>
    </citation>
    <scope>NUCLEOTIDE SEQUENCE [LARGE SCALE GENOMIC DNA]</scope>
    <source>
        <strain evidence="2 3">DJ1R-1</strain>
    </source>
</reference>
<dbReference type="OrthoDB" id="4228364at2"/>
<dbReference type="AlphaFoldDB" id="A0A4Y9ERY1"/>